<dbReference type="Proteomes" id="UP000383932">
    <property type="component" value="Unassembled WGS sequence"/>
</dbReference>
<dbReference type="PANTHER" id="PTHR35041">
    <property type="entry name" value="MEDIATOR OF RNA POLYMERASE II TRANSCRIPTION SUBUNIT 1"/>
    <property type="match status" value="1"/>
</dbReference>
<accession>A0A5N5QJ34</accession>
<evidence type="ECO:0000313" key="4">
    <source>
        <dbReference type="Proteomes" id="UP000383932"/>
    </source>
</evidence>
<gene>
    <name evidence="3" type="ORF">CTheo_4819</name>
</gene>
<reference evidence="3 4" key="1">
    <citation type="journal article" date="2019" name="Fungal Biol. Biotechnol.">
        <title>Draft genome sequence of fastidious pathogen Ceratobasidium theobromae, which causes vascular-streak dieback in Theobroma cacao.</title>
        <authorList>
            <person name="Ali S.S."/>
            <person name="Asman A."/>
            <person name="Shao J."/>
            <person name="Firmansyah A.P."/>
            <person name="Susilo A.W."/>
            <person name="Rosmana A."/>
            <person name="McMahon P."/>
            <person name="Junaid M."/>
            <person name="Guest D."/>
            <person name="Kheng T.Y."/>
            <person name="Meinhardt L.W."/>
            <person name="Bailey B.A."/>
        </authorList>
    </citation>
    <scope>NUCLEOTIDE SEQUENCE [LARGE SCALE GENOMIC DNA]</scope>
    <source>
        <strain evidence="3 4">CT2</strain>
    </source>
</reference>
<keyword evidence="2" id="KW-0812">Transmembrane</keyword>
<evidence type="ECO:0008006" key="5">
    <source>
        <dbReference type="Google" id="ProtNLM"/>
    </source>
</evidence>
<feature type="region of interest" description="Disordered" evidence="1">
    <location>
        <begin position="1"/>
        <end position="64"/>
    </location>
</feature>
<dbReference type="PANTHER" id="PTHR35041:SF3">
    <property type="entry name" value="FORMYLMETHIONINE DEFORMYLASE-LIKE PROTEIN"/>
    <property type="match status" value="1"/>
</dbReference>
<feature type="compositionally biased region" description="Low complexity" evidence="1">
    <location>
        <begin position="33"/>
        <end position="45"/>
    </location>
</feature>
<feature type="transmembrane region" description="Helical" evidence="2">
    <location>
        <begin position="92"/>
        <end position="117"/>
    </location>
</feature>
<evidence type="ECO:0000313" key="3">
    <source>
        <dbReference type="EMBL" id="KAB5591750.1"/>
    </source>
</evidence>
<feature type="transmembrane region" description="Helical" evidence="2">
    <location>
        <begin position="200"/>
        <end position="222"/>
    </location>
</feature>
<dbReference type="EMBL" id="SSOP01000091">
    <property type="protein sequence ID" value="KAB5591750.1"/>
    <property type="molecule type" value="Genomic_DNA"/>
</dbReference>
<keyword evidence="2" id="KW-0472">Membrane</keyword>
<feature type="compositionally biased region" description="Polar residues" evidence="1">
    <location>
        <begin position="46"/>
        <end position="55"/>
    </location>
</feature>
<evidence type="ECO:0000256" key="2">
    <source>
        <dbReference type="SAM" id="Phobius"/>
    </source>
</evidence>
<keyword evidence="2" id="KW-1133">Transmembrane helix</keyword>
<feature type="transmembrane region" description="Helical" evidence="2">
    <location>
        <begin position="509"/>
        <end position="532"/>
    </location>
</feature>
<dbReference type="AlphaFoldDB" id="A0A5N5QJ34"/>
<name>A0A5N5QJ34_9AGAM</name>
<sequence>MLGSTASRPPIQGYSSPPGARMSEDQVQLLGAPYSQPYPFPSQSFGTDTTTSGNDHNPHARPTRRVNFRPYDEVHDIEWEENRDALVSSGRLDIWTTVLMICLFLIGVGCGIAHHAFNSYLDGKNTKSFDQAWALRIGTALSMGFKTAVLASMGMAFAQRVWRTVRQNAMTVKALDSLFGAFSGDPRSLFQRDLYRSARIALLLAISGWLLPIATVFTPATLRVKPTNRPFSEQCIVSNVDLNNITDGGLLRFPSANNLYSGPAPSIQRLAFQSLLSGFPTRSAYLSVPSIGISTSYTLSFEAPALECKQENNTAPPNPNATQHTYWQGVLAQIRDTATSQEIPILQIQYSSNPESGAPANATSCYPFIAQYGVMVTHNATDQTVALLNLTMTSPAGRPPGGAAMQLTGDSALRTGAAALIDATFGTLLGNLTRDQTTGNILPSDSKVGLAWFARSSNQSMFDFSQVPQSVEQLMRNVVMSVMGLGISQAETTCVILDRANIYDYDQSVLISAYLAAVAVALTALGVGLYALKKNGHPGDTSFSGVVLSTRNPTLDHASEGGRQRLLALRVRFGALRATGRPAFGTATDFL</sequence>
<keyword evidence="4" id="KW-1185">Reference proteome</keyword>
<dbReference type="OrthoDB" id="3198553at2759"/>
<organism evidence="3 4">
    <name type="scientific">Ceratobasidium theobromae</name>
    <dbReference type="NCBI Taxonomy" id="1582974"/>
    <lineage>
        <taxon>Eukaryota</taxon>
        <taxon>Fungi</taxon>
        <taxon>Dikarya</taxon>
        <taxon>Basidiomycota</taxon>
        <taxon>Agaricomycotina</taxon>
        <taxon>Agaricomycetes</taxon>
        <taxon>Cantharellales</taxon>
        <taxon>Ceratobasidiaceae</taxon>
        <taxon>Ceratobasidium</taxon>
    </lineage>
</organism>
<protein>
    <recommendedName>
        <fullName evidence="5">Transmembrane protein</fullName>
    </recommendedName>
</protein>
<evidence type="ECO:0000256" key="1">
    <source>
        <dbReference type="SAM" id="MobiDB-lite"/>
    </source>
</evidence>
<proteinExistence type="predicted"/>
<feature type="transmembrane region" description="Helical" evidence="2">
    <location>
        <begin position="137"/>
        <end position="158"/>
    </location>
</feature>
<comment type="caution">
    <text evidence="3">The sequence shown here is derived from an EMBL/GenBank/DDBJ whole genome shotgun (WGS) entry which is preliminary data.</text>
</comment>